<dbReference type="InterPro" id="IPR007110">
    <property type="entry name" value="Ig-like_dom"/>
</dbReference>
<evidence type="ECO:0000259" key="4">
    <source>
        <dbReference type="PROSITE" id="PS50835"/>
    </source>
</evidence>
<dbReference type="AlphaFoldDB" id="A0A8S4PU48"/>
<evidence type="ECO:0000256" key="2">
    <source>
        <dbReference type="SAM" id="SignalP"/>
    </source>
</evidence>
<dbReference type="PROSITE" id="PS50835">
    <property type="entry name" value="IG_LIKE"/>
    <property type="match status" value="1"/>
</dbReference>
<feature type="signal peptide" evidence="2">
    <location>
        <begin position="1"/>
        <end position="19"/>
    </location>
</feature>
<feature type="disulfide bond" evidence="1">
    <location>
        <begin position="416"/>
        <end position="425"/>
    </location>
</feature>
<reference evidence="5" key="1">
    <citation type="submission" date="2022-03" db="EMBL/GenBank/DDBJ databases">
        <authorList>
            <person name="Martin C."/>
        </authorList>
    </citation>
    <scope>NUCLEOTIDE SEQUENCE</scope>
</reference>
<dbReference type="InterPro" id="IPR013106">
    <property type="entry name" value="Ig_V-set"/>
</dbReference>
<dbReference type="OrthoDB" id="10012075at2759"/>
<accession>A0A8S4PU48</accession>
<proteinExistence type="predicted"/>
<evidence type="ECO:0000259" key="3">
    <source>
        <dbReference type="PROSITE" id="PS50026"/>
    </source>
</evidence>
<dbReference type="InterPro" id="IPR036179">
    <property type="entry name" value="Ig-like_dom_sf"/>
</dbReference>
<dbReference type="InterPro" id="IPR013783">
    <property type="entry name" value="Ig-like_fold"/>
</dbReference>
<dbReference type="EMBL" id="CAIIXF020000009">
    <property type="protein sequence ID" value="CAH1795078.1"/>
    <property type="molecule type" value="Genomic_DNA"/>
</dbReference>
<keyword evidence="1" id="KW-0245">EGF-like domain</keyword>
<name>A0A8S4PU48_OWEFU</name>
<gene>
    <name evidence="5" type="ORF">OFUS_LOCUS19668</name>
</gene>
<protein>
    <submittedName>
        <fullName evidence="5">Uncharacterized protein</fullName>
    </submittedName>
</protein>
<feature type="disulfide bond" evidence="1">
    <location>
        <begin position="377"/>
        <end position="386"/>
    </location>
</feature>
<sequence length="431" mass="48866">MAWILHCLLNSILILPVISETISQTEYMVPQKEKTSIGKHIVFESLPIIPENHKVTGVAWVMQGYHGNTEKIQLELDDQGELVGLGFSGQHPKYTRYGFQKVENQFSLNIYNTQIIDSGTVMCIITVEGEEEYNIETSGRLVVVPGKTKYKRVYAGDDVIIRCEVPSLVPLGWKTHWVRIWWHDDKDNSKMIYMASFGQNVRQDNWTRFDSTKYELLNPKNDKVFDLRIKDVQASDTGFYVCNIAQRPMDASQKVSDDKNLYFPIGLKLKGTDKVKCKCRSPKPMLEGDGETLFTNGLNCGSRVEWRCRDQSLPVYTEPVASQKCVNGVWEPEFEGLPWCVFYTKEDPCKEFIERDICKAESKCIVEGETSDAKCICKPNTNGVFCQKQTESNCNIHCVNGNCTYHNASGHFSCDCQQGWGGASCEDSTGE</sequence>
<keyword evidence="1" id="KW-1015">Disulfide bond</keyword>
<dbReference type="InterPro" id="IPR000742">
    <property type="entry name" value="EGF"/>
</dbReference>
<keyword evidence="6" id="KW-1185">Reference proteome</keyword>
<comment type="caution">
    <text evidence="1">Lacks conserved residue(s) required for the propagation of feature annotation.</text>
</comment>
<dbReference type="Gene3D" id="2.60.40.10">
    <property type="entry name" value="Immunoglobulins"/>
    <property type="match status" value="1"/>
</dbReference>
<evidence type="ECO:0000313" key="5">
    <source>
        <dbReference type="EMBL" id="CAH1795078.1"/>
    </source>
</evidence>
<dbReference type="Gene3D" id="2.10.25.10">
    <property type="entry name" value="Laminin"/>
    <property type="match status" value="1"/>
</dbReference>
<dbReference type="PROSITE" id="PS50026">
    <property type="entry name" value="EGF_3"/>
    <property type="match status" value="2"/>
</dbReference>
<evidence type="ECO:0000313" key="6">
    <source>
        <dbReference type="Proteomes" id="UP000749559"/>
    </source>
</evidence>
<dbReference type="SUPFAM" id="SSF48726">
    <property type="entry name" value="Immunoglobulin"/>
    <property type="match status" value="1"/>
</dbReference>
<dbReference type="InterPro" id="IPR003599">
    <property type="entry name" value="Ig_sub"/>
</dbReference>
<feature type="domain" description="EGF-like" evidence="3">
    <location>
        <begin position="390"/>
        <end position="426"/>
    </location>
</feature>
<dbReference type="SMART" id="SM00409">
    <property type="entry name" value="IG"/>
    <property type="match status" value="2"/>
</dbReference>
<dbReference type="PROSITE" id="PS01186">
    <property type="entry name" value="EGF_2"/>
    <property type="match status" value="1"/>
</dbReference>
<dbReference type="SMART" id="SM00181">
    <property type="entry name" value="EGF"/>
    <property type="match status" value="2"/>
</dbReference>
<feature type="domain" description="EGF-like" evidence="3">
    <location>
        <begin position="345"/>
        <end position="387"/>
    </location>
</feature>
<comment type="caution">
    <text evidence="5">The sequence shown here is derived from an EMBL/GenBank/DDBJ whole genome shotgun (WGS) entry which is preliminary data.</text>
</comment>
<dbReference type="PROSITE" id="PS00022">
    <property type="entry name" value="EGF_1"/>
    <property type="match status" value="2"/>
</dbReference>
<keyword evidence="2" id="KW-0732">Signal</keyword>
<dbReference type="Pfam" id="PF07686">
    <property type="entry name" value="V-set"/>
    <property type="match status" value="1"/>
</dbReference>
<feature type="chain" id="PRO_5035898066" evidence="2">
    <location>
        <begin position="20"/>
        <end position="431"/>
    </location>
</feature>
<organism evidence="5 6">
    <name type="scientific">Owenia fusiformis</name>
    <name type="common">Polychaete worm</name>
    <dbReference type="NCBI Taxonomy" id="6347"/>
    <lineage>
        <taxon>Eukaryota</taxon>
        <taxon>Metazoa</taxon>
        <taxon>Spiralia</taxon>
        <taxon>Lophotrochozoa</taxon>
        <taxon>Annelida</taxon>
        <taxon>Polychaeta</taxon>
        <taxon>Sedentaria</taxon>
        <taxon>Canalipalpata</taxon>
        <taxon>Sabellida</taxon>
        <taxon>Oweniida</taxon>
        <taxon>Oweniidae</taxon>
        <taxon>Owenia</taxon>
    </lineage>
</organism>
<dbReference type="Proteomes" id="UP000749559">
    <property type="component" value="Unassembled WGS sequence"/>
</dbReference>
<feature type="disulfide bond" evidence="1">
    <location>
        <begin position="358"/>
        <end position="375"/>
    </location>
</feature>
<evidence type="ECO:0000256" key="1">
    <source>
        <dbReference type="PROSITE-ProRule" id="PRU00076"/>
    </source>
</evidence>
<feature type="domain" description="Ig-like" evidence="4">
    <location>
        <begin position="145"/>
        <end position="256"/>
    </location>
</feature>